<dbReference type="FunFam" id="3.30.160.60:FF:000218">
    <property type="entry name" value="Zinc finger protein 10"/>
    <property type="match status" value="1"/>
</dbReference>
<dbReference type="PANTHER" id="PTHR24376:SF189">
    <property type="entry name" value="ZINC FINGER PROTEIN 544-RELATED"/>
    <property type="match status" value="1"/>
</dbReference>
<feature type="domain" description="C2H2-type" evidence="13">
    <location>
        <begin position="436"/>
        <end position="463"/>
    </location>
</feature>
<dbReference type="FunFam" id="3.30.160.60:FF:001157">
    <property type="entry name" value="Zinc finger protein 793"/>
    <property type="match status" value="1"/>
</dbReference>
<feature type="compositionally biased region" description="Polar residues" evidence="12">
    <location>
        <begin position="115"/>
        <end position="127"/>
    </location>
</feature>
<dbReference type="FunFam" id="3.30.160.60:FF:002063">
    <property type="entry name" value="RB associated KRAB zinc finger"/>
    <property type="match status" value="1"/>
</dbReference>
<keyword evidence="9" id="KW-0804">Transcription</keyword>
<evidence type="ECO:0000313" key="15">
    <source>
        <dbReference type="Proteomes" id="UP001221898"/>
    </source>
</evidence>
<feature type="region of interest" description="Disordered" evidence="12">
    <location>
        <begin position="109"/>
        <end position="134"/>
    </location>
</feature>
<evidence type="ECO:0000256" key="4">
    <source>
        <dbReference type="ARBA" id="ARBA00022737"/>
    </source>
</evidence>
<feature type="domain" description="C2H2-type" evidence="13">
    <location>
        <begin position="548"/>
        <end position="575"/>
    </location>
</feature>
<evidence type="ECO:0000256" key="7">
    <source>
        <dbReference type="ARBA" id="ARBA00023015"/>
    </source>
</evidence>
<accession>A0AAD7SIB0</accession>
<organism evidence="14 15">
    <name type="scientific">Aldrovandia affinis</name>
    <dbReference type="NCBI Taxonomy" id="143900"/>
    <lineage>
        <taxon>Eukaryota</taxon>
        <taxon>Metazoa</taxon>
        <taxon>Chordata</taxon>
        <taxon>Craniata</taxon>
        <taxon>Vertebrata</taxon>
        <taxon>Euteleostomi</taxon>
        <taxon>Actinopterygii</taxon>
        <taxon>Neopterygii</taxon>
        <taxon>Teleostei</taxon>
        <taxon>Notacanthiformes</taxon>
        <taxon>Halosauridae</taxon>
        <taxon>Aldrovandia</taxon>
    </lineage>
</organism>
<feature type="domain" description="C2H2-type" evidence="13">
    <location>
        <begin position="604"/>
        <end position="631"/>
    </location>
</feature>
<evidence type="ECO:0000256" key="9">
    <source>
        <dbReference type="ARBA" id="ARBA00023163"/>
    </source>
</evidence>
<keyword evidence="8" id="KW-0238">DNA-binding</keyword>
<dbReference type="SUPFAM" id="SSF57667">
    <property type="entry name" value="beta-beta-alpha zinc fingers"/>
    <property type="match status" value="8"/>
</dbReference>
<feature type="domain" description="C2H2-type" evidence="13">
    <location>
        <begin position="716"/>
        <end position="743"/>
    </location>
</feature>
<evidence type="ECO:0000256" key="1">
    <source>
        <dbReference type="ARBA" id="ARBA00004123"/>
    </source>
</evidence>
<dbReference type="FunFam" id="3.30.160.60:FF:000646">
    <property type="entry name" value="Myeloid zinc finger 1"/>
    <property type="match status" value="1"/>
</dbReference>
<dbReference type="GO" id="GO:0001228">
    <property type="term" value="F:DNA-binding transcription activator activity, RNA polymerase II-specific"/>
    <property type="evidence" value="ECO:0007669"/>
    <property type="project" value="TreeGrafter"/>
</dbReference>
<reference evidence="14" key="1">
    <citation type="journal article" date="2023" name="Science">
        <title>Genome structures resolve the early diversification of teleost fishes.</title>
        <authorList>
            <person name="Parey E."/>
            <person name="Louis A."/>
            <person name="Montfort J."/>
            <person name="Bouchez O."/>
            <person name="Roques C."/>
            <person name="Iampietro C."/>
            <person name="Lluch J."/>
            <person name="Castinel A."/>
            <person name="Donnadieu C."/>
            <person name="Desvignes T."/>
            <person name="Floi Bucao C."/>
            <person name="Jouanno E."/>
            <person name="Wen M."/>
            <person name="Mejri S."/>
            <person name="Dirks R."/>
            <person name="Jansen H."/>
            <person name="Henkel C."/>
            <person name="Chen W.J."/>
            <person name="Zahm M."/>
            <person name="Cabau C."/>
            <person name="Klopp C."/>
            <person name="Thompson A.W."/>
            <person name="Robinson-Rechavi M."/>
            <person name="Braasch I."/>
            <person name="Lecointre G."/>
            <person name="Bobe J."/>
            <person name="Postlethwait J.H."/>
            <person name="Berthelot C."/>
            <person name="Roest Crollius H."/>
            <person name="Guiguen Y."/>
        </authorList>
    </citation>
    <scope>NUCLEOTIDE SEQUENCE</scope>
    <source>
        <strain evidence="14">NC1722</strain>
    </source>
</reference>
<feature type="domain" description="C2H2-type" evidence="13">
    <location>
        <begin position="464"/>
        <end position="491"/>
    </location>
</feature>
<dbReference type="Proteomes" id="UP001221898">
    <property type="component" value="Unassembled WGS sequence"/>
</dbReference>
<feature type="domain" description="C2H2-type" evidence="13">
    <location>
        <begin position="576"/>
        <end position="603"/>
    </location>
</feature>
<evidence type="ECO:0000256" key="10">
    <source>
        <dbReference type="ARBA" id="ARBA00023242"/>
    </source>
</evidence>
<comment type="similarity">
    <text evidence="2">Belongs to the krueppel C2H2-type zinc-finger protein family.</text>
</comment>
<feature type="region of interest" description="Disordered" evidence="12">
    <location>
        <begin position="333"/>
        <end position="382"/>
    </location>
</feature>
<feature type="domain" description="C2H2-type" evidence="13">
    <location>
        <begin position="632"/>
        <end position="659"/>
    </location>
</feature>
<keyword evidence="6" id="KW-0862">Zinc</keyword>
<dbReference type="FunFam" id="3.30.160.60:FF:000016">
    <property type="entry name" value="zinc finger protein 37 homolog"/>
    <property type="match status" value="1"/>
</dbReference>
<dbReference type="AlphaFoldDB" id="A0AAD7SIB0"/>
<keyword evidence="3" id="KW-0479">Metal-binding</keyword>
<keyword evidence="15" id="KW-1185">Reference proteome</keyword>
<dbReference type="FunFam" id="3.30.160.60:FF:000478">
    <property type="entry name" value="Zinc finger protein 133"/>
    <property type="match status" value="1"/>
</dbReference>
<feature type="compositionally biased region" description="Low complexity" evidence="12">
    <location>
        <begin position="354"/>
        <end position="371"/>
    </location>
</feature>
<dbReference type="FunFam" id="3.30.160.60:FF:001872">
    <property type="entry name" value="Zinc finger protein"/>
    <property type="match status" value="1"/>
</dbReference>
<evidence type="ECO:0000256" key="3">
    <source>
        <dbReference type="ARBA" id="ARBA00022723"/>
    </source>
</evidence>
<evidence type="ECO:0000256" key="11">
    <source>
        <dbReference type="PROSITE-ProRule" id="PRU00042"/>
    </source>
</evidence>
<dbReference type="Pfam" id="PF00096">
    <property type="entry name" value="zf-C2H2"/>
    <property type="match status" value="11"/>
</dbReference>
<dbReference type="GO" id="GO:0005634">
    <property type="term" value="C:nucleus"/>
    <property type="evidence" value="ECO:0007669"/>
    <property type="project" value="UniProtKB-SubCell"/>
</dbReference>
<dbReference type="FunFam" id="3.30.160.60:FF:001437">
    <property type="entry name" value="Zinc finger protein 594"/>
    <property type="match status" value="3"/>
</dbReference>
<feature type="domain" description="C2H2-type" evidence="13">
    <location>
        <begin position="520"/>
        <end position="547"/>
    </location>
</feature>
<feature type="domain" description="C2H2-type" evidence="13">
    <location>
        <begin position="492"/>
        <end position="519"/>
    </location>
</feature>
<feature type="compositionally biased region" description="Basic and acidic residues" evidence="12">
    <location>
        <begin position="148"/>
        <end position="173"/>
    </location>
</feature>
<proteinExistence type="inferred from homology"/>
<evidence type="ECO:0000256" key="8">
    <source>
        <dbReference type="ARBA" id="ARBA00023125"/>
    </source>
</evidence>
<feature type="domain" description="C2H2-type" evidence="13">
    <location>
        <begin position="408"/>
        <end position="435"/>
    </location>
</feature>
<dbReference type="PANTHER" id="PTHR24376">
    <property type="entry name" value="ZINC FINGER PROTEIN"/>
    <property type="match status" value="1"/>
</dbReference>
<name>A0AAD7SIB0_9TELE</name>
<keyword evidence="5 11" id="KW-0863">Zinc-finger</keyword>
<evidence type="ECO:0000256" key="2">
    <source>
        <dbReference type="ARBA" id="ARBA00006991"/>
    </source>
</evidence>
<feature type="region of interest" description="Disordered" evidence="12">
    <location>
        <begin position="147"/>
        <end position="188"/>
    </location>
</feature>
<evidence type="ECO:0000256" key="6">
    <source>
        <dbReference type="ARBA" id="ARBA00022833"/>
    </source>
</evidence>
<evidence type="ECO:0000256" key="12">
    <source>
        <dbReference type="SAM" id="MobiDB-lite"/>
    </source>
</evidence>
<dbReference type="GO" id="GO:0000978">
    <property type="term" value="F:RNA polymerase II cis-regulatory region sequence-specific DNA binding"/>
    <property type="evidence" value="ECO:0007669"/>
    <property type="project" value="TreeGrafter"/>
</dbReference>
<dbReference type="GO" id="GO:0008270">
    <property type="term" value="F:zinc ion binding"/>
    <property type="evidence" value="ECO:0007669"/>
    <property type="project" value="UniProtKB-KW"/>
</dbReference>
<dbReference type="PROSITE" id="PS50157">
    <property type="entry name" value="ZINC_FINGER_C2H2_2"/>
    <property type="match status" value="14"/>
</dbReference>
<feature type="region of interest" description="Disordered" evidence="12">
    <location>
        <begin position="35"/>
        <end position="65"/>
    </location>
</feature>
<keyword evidence="4" id="KW-0677">Repeat</keyword>
<comment type="subcellular location">
    <subcellularLocation>
        <location evidence="1">Nucleus</location>
    </subcellularLocation>
</comment>
<feature type="domain" description="C2H2-type" evidence="13">
    <location>
        <begin position="688"/>
        <end position="715"/>
    </location>
</feature>
<dbReference type="FunFam" id="3.30.160.60:FF:000352">
    <property type="entry name" value="zinc finger protein 3 homolog"/>
    <property type="match status" value="2"/>
</dbReference>
<dbReference type="SMART" id="SM00355">
    <property type="entry name" value="ZnF_C2H2"/>
    <property type="match status" value="14"/>
</dbReference>
<sequence length="768" mass="85961">MILFQESLGLVEHIGFSAAWGRGKGLGREEDQAAVADKTSEILPPVSTCPASTPAEEEEEDDPLTFDESSLCIARQSLQIAWRSLERSTLPSVGDCKLSSLSQPPCRRVVDSTKLADSNRQSESMLDSSGERVKMEDGVSGEVGLWMKQEKERNEPMERDVTDQTPKTERVEKNGGTSKSGKQEGEELSTLPTSFLLKRLRVLIPLLEITGNSIILSSPPCPMASKEDQGVRSPWRLQEVSPLRGMRSLRQKGQVMTPKRKTIGQLERPLKGLSAPSENGICAEASHSSPVISPRNQNTGQTLRSSQVFACSQCPFVHTVEVKLHQHIEKVHPDEQNRSQNSGGNGAENPLPPSSTQKPTTPTKTLPMPTQSHTGTPGAHTCSQCGKSYKYKTNLTVHQRIHSGERPYHCSHCGKNFINSSQLIVHKRTHTGVHPYQCSQCGKKFTRSSYLIVHQRTHTGERPYQCSQCGKSFSQSSHLTEHQRTHTGERPYQCSQCGKKFTRSSYLIVHQRTHTGERPYQCSQCGKSFSQSSNLTVHQQIHSGERPYHCSHCGKNFTRSSQLIVHQRTLTGECPYQCSQCGMDFMCSSGLIQHQRTHTGERSYQCSQCGKEFTRSSYLIVHQRTHTGERPYQCSQCGKSFSQSSNLTVHQQIHSGERPYHCSHFGKNFINSSQLIVHQRTLTAECPYQCSQCGMDFMCSSGLIQHQRTHTGERSYQCSQCGKEFTRSSDLIVHQRTHTGERPYQCSQCGKRFIQSSHLTEHQQTHTG</sequence>
<dbReference type="InterPro" id="IPR036236">
    <property type="entry name" value="Znf_C2H2_sf"/>
</dbReference>
<feature type="compositionally biased region" description="Acidic residues" evidence="12">
    <location>
        <begin position="55"/>
        <end position="65"/>
    </location>
</feature>
<comment type="caution">
    <text evidence="14">The sequence shown here is derived from an EMBL/GenBank/DDBJ whole genome shotgun (WGS) entry which is preliminary data.</text>
</comment>
<keyword evidence="7" id="KW-0805">Transcription regulation</keyword>
<dbReference type="FunFam" id="3.30.160.60:FF:000358">
    <property type="entry name" value="zinc finger protein 24"/>
    <property type="match status" value="2"/>
</dbReference>
<dbReference type="Gene3D" id="3.30.160.60">
    <property type="entry name" value="Classic Zinc Finger"/>
    <property type="match status" value="14"/>
</dbReference>
<dbReference type="PROSITE" id="PS00028">
    <property type="entry name" value="ZINC_FINGER_C2H2_1"/>
    <property type="match status" value="12"/>
</dbReference>
<dbReference type="InterPro" id="IPR013087">
    <property type="entry name" value="Znf_C2H2_type"/>
</dbReference>
<evidence type="ECO:0000313" key="14">
    <source>
        <dbReference type="EMBL" id="KAJ8403160.1"/>
    </source>
</evidence>
<dbReference type="EMBL" id="JAINUG010000060">
    <property type="protein sequence ID" value="KAJ8403160.1"/>
    <property type="molecule type" value="Genomic_DNA"/>
</dbReference>
<protein>
    <recommendedName>
        <fullName evidence="13">C2H2-type domain-containing protein</fullName>
    </recommendedName>
</protein>
<feature type="domain" description="C2H2-type" evidence="13">
    <location>
        <begin position="660"/>
        <end position="687"/>
    </location>
</feature>
<evidence type="ECO:0000256" key="5">
    <source>
        <dbReference type="ARBA" id="ARBA00022771"/>
    </source>
</evidence>
<keyword evidence="10" id="KW-0539">Nucleus</keyword>
<feature type="domain" description="C2H2-type" evidence="13">
    <location>
        <begin position="380"/>
        <end position="407"/>
    </location>
</feature>
<gene>
    <name evidence="14" type="ORF">AAFF_G00360760</name>
</gene>
<feature type="domain" description="C2H2-type" evidence="13">
    <location>
        <begin position="744"/>
        <end position="768"/>
    </location>
</feature>
<evidence type="ECO:0000259" key="13">
    <source>
        <dbReference type="PROSITE" id="PS50157"/>
    </source>
</evidence>